<keyword evidence="2" id="KW-0808">Transferase</keyword>
<dbReference type="GO" id="GO:0009236">
    <property type="term" value="P:cobalamin biosynthetic process"/>
    <property type="evidence" value="ECO:0007669"/>
    <property type="project" value="UniProtKB-UniPathway"/>
</dbReference>
<organism evidence="2">
    <name type="scientific">hydrothermal vent metagenome</name>
    <dbReference type="NCBI Taxonomy" id="652676"/>
    <lineage>
        <taxon>unclassified sequences</taxon>
        <taxon>metagenomes</taxon>
        <taxon>ecological metagenomes</taxon>
    </lineage>
</organism>
<dbReference type="EMBL" id="UOYO01000013">
    <property type="protein sequence ID" value="VAY86496.1"/>
    <property type="molecule type" value="Genomic_DNA"/>
</dbReference>
<dbReference type="UniPathway" id="UPA00148">
    <property type="reaction ID" value="UER00238"/>
</dbReference>
<keyword evidence="1" id="KW-1133">Transmembrane helix</keyword>
<proteinExistence type="predicted"/>
<reference evidence="2" key="1">
    <citation type="submission" date="2018-10" db="EMBL/GenBank/DDBJ databases">
        <authorList>
            <person name="Aoki K."/>
        </authorList>
    </citation>
    <scope>NUCLEOTIDE SEQUENCE</scope>
</reference>
<keyword evidence="1" id="KW-0472">Membrane</keyword>
<accession>A0A3B1E6T8</accession>
<dbReference type="EC" id="2.7.8.26" evidence="2"/>
<name>A0A3B1E6T8_9ZZZZ</name>
<sequence>MGLLYTVSFLFLKLSSLTLVFLNNLFLELIVISILSRLSILYIIFFNDFRSTFVNSLKSSICFKYTIIASIIYCLFAILLTQISFFLLAMLTILTSYLFIDYLKRNLHFLNGDTLGMNLELNELVMLIFFHLAI</sequence>
<feature type="transmembrane region" description="Helical" evidence="1">
    <location>
        <begin position="26"/>
        <end position="49"/>
    </location>
</feature>
<protein>
    <submittedName>
        <fullName evidence="2">Cobalamin synthase</fullName>
        <ecNumber evidence="2">2.7.8.26</ecNumber>
    </submittedName>
</protein>
<feature type="transmembrane region" description="Helical" evidence="1">
    <location>
        <begin position="61"/>
        <end position="79"/>
    </location>
</feature>
<gene>
    <name evidence="2" type="ORF">MNB_ARC-1_174</name>
</gene>
<keyword evidence="1" id="KW-0812">Transmembrane</keyword>
<dbReference type="AlphaFoldDB" id="A0A3B1E6T8"/>
<dbReference type="GO" id="GO:0051073">
    <property type="term" value="F:adenosylcobinamide-GDP ribazoletransferase activity"/>
    <property type="evidence" value="ECO:0007669"/>
    <property type="project" value="UniProtKB-EC"/>
</dbReference>
<evidence type="ECO:0000313" key="2">
    <source>
        <dbReference type="EMBL" id="VAY86496.1"/>
    </source>
</evidence>
<dbReference type="Pfam" id="PF02654">
    <property type="entry name" value="CobS"/>
    <property type="match status" value="1"/>
</dbReference>
<dbReference type="InterPro" id="IPR003805">
    <property type="entry name" value="CobS"/>
</dbReference>
<evidence type="ECO:0000256" key="1">
    <source>
        <dbReference type="SAM" id="Phobius"/>
    </source>
</evidence>
<dbReference type="GO" id="GO:0008818">
    <property type="term" value="F:cobalamin 5'-phosphate synthase activity"/>
    <property type="evidence" value="ECO:0007669"/>
    <property type="project" value="InterPro"/>
</dbReference>